<name>A0ABY5P6X1_9LACT</name>
<evidence type="ECO:0000256" key="1">
    <source>
        <dbReference type="ARBA" id="ARBA00022490"/>
    </source>
</evidence>
<keyword evidence="4 9" id="KW-0547">Nucleotide-binding</keyword>
<dbReference type="SUPFAM" id="SSF52374">
    <property type="entry name" value="Nucleotidylyl transferase"/>
    <property type="match status" value="1"/>
</dbReference>
<keyword evidence="5 9" id="KW-0067">ATP-binding</keyword>
<evidence type="ECO:0000256" key="6">
    <source>
        <dbReference type="ARBA" id="ARBA00022842"/>
    </source>
</evidence>
<dbReference type="InterPro" id="IPR004821">
    <property type="entry name" value="Cyt_trans-like"/>
</dbReference>
<dbReference type="InterPro" id="IPR001980">
    <property type="entry name" value="PPAT"/>
</dbReference>
<evidence type="ECO:0000313" key="11">
    <source>
        <dbReference type="EMBL" id="UUX34289.1"/>
    </source>
</evidence>
<evidence type="ECO:0000256" key="4">
    <source>
        <dbReference type="ARBA" id="ARBA00022741"/>
    </source>
</evidence>
<comment type="subcellular location">
    <subcellularLocation>
        <location evidence="9">Cytoplasm</location>
    </subcellularLocation>
</comment>
<feature type="binding site" evidence="9">
    <location>
        <begin position="13"/>
        <end position="14"/>
    </location>
    <ligand>
        <name>ATP</name>
        <dbReference type="ChEBI" id="CHEBI:30616"/>
    </ligand>
</feature>
<sequence>MNNKTRIGIFAGSFDPLTNGHFDLIKRSSKIFDQVIVLIAVNTSKTALFTALERFALIEAVIKDIANVKVDVLEDDLVANYFKKVNGTAMIRGLRNSQDYEYESNIDIINKKQNDELDTVLLYADNQYRYLSSSLIKEIATFHGDISEMVPEEVEQAMKVKYNYPK</sequence>
<feature type="binding site" evidence="9">
    <location>
        <position position="21"/>
    </location>
    <ligand>
        <name>ATP</name>
        <dbReference type="ChEBI" id="CHEBI:30616"/>
    </ligand>
</feature>
<keyword evidence="12" id="KW-1185">Reference proteome</keyword>
<dbReference type="NCBIfam" id="TIGR00125">
    <property type="entry name" value="cyt_tran_rel"/>
    <property type="match status" value="1"/>
</dbReference>
<evidence type="ECO:0000256" key="3">
    <source>
        <dbReference type="ARBA" id="ARBA00022695"/>
    </source>
</evidence>
<comment type="function">
    <text evidence="9">Reversibly transfers an adenylyl group from ATP to 4'-phosphopantetheine, yielding dephospho-CoA (dPCoA) and pyrophosphate.</text>
</comment>
<accession>A0ABY5P6X1</accession>
<keyword evidence="6 9" id="KW-0460">Magnesium</keyword>
<organism evidence="11 12">
    <name type="scientific">Fundicoccus culcitae</name>
    <dbReference type="NCBI Taxonomy" id="2969821"/>
    <lineage>
        <taxon>Bacteria</taxon>
        <taxon>Bacillati</taxon>
        <taxon>Bacillota</taxon>
        <taxon>Bacilli</taxon>
        <taxon>Lactobacillales</taxon>
        <taxon>Aerococcaceae</taxon>
        <taxon>Fundicoccus</taxon>
    </lineage>
</organism>
<evidence type="ECO:0000256" key="7">
    <source>
        <dbReference type="ARBA" id="ARBA00022993"/>
    </source>
</evidence>
<feature type="binding site" evidence="9">
    <location>
        <position position="13"/>
    </location>
    <ligand>
        <name>substrate</name>
    </ligand>
</feature>
<keyword evidence="7 9" id="KW-0173">Coenzyme A biosynthesis</keyword>
<feature type="binding site" evidence="9">
    <location>
        <begin position="93"/>
        <end position="95"/>
    </location>
    <ligand>
        <name>ATP</name>
        <dbReference type="ChEBI" id="CHEBI:30616"/>
    </ligand>
</feature>
<dbReference type="CDD" id="cd02163">
    <property type="entry name" value="PPAT"/>
    <property type="match status" value="1"/>
</dbReference>
<evidence type="ECO:0000259" key="10">
    <source>
        <dbReference type="Pfam" id="PF01467"/>
    </source>
</evidence>
<dbReference type="Proteomes" id="UP001315967">
    <property type="component" value="Chromosome"/>
</dbReference>
<evidence type="ECO:0000256" key="8">
    <source>
        <dbReference type="ARBA" id="ARBA00029346"/>
    </source>
</evidence>
<keyword evidence="2 9" id="KW-0808">Transferase</keyword>
<dbReference type="HAMAP" id="MF_00151">
    <property type="entry name" value="PPAT_bact"/>
    <property type="match status" value="1"/>
</dbReference>
<dbReference type="PRINTS" id="PR01020">
    <property type="entry name" value="LPSBIOSNTHSS"/>
</dbReference>
<proteinExistence type="inferred from homology"/>
<gene>
    <name evidence="9 11" type="primary">coaD</name>
    <name evidence="11" type="ORF">NRE15_01055</name>
</gene>
<comment type="pathway">
    <text evidence="9">Cofactor biosynthesis; coenzyme A biosynthesis; CoA from (R)-pantothenate: step 4/5.</text>
</comment>
<comment type="subunit">
    <text evidence="9">Homohexamer.</text>
</comment>
<feature type="binding site" evidence="9">
    <location>
        <position position="45"/>
    </location>
    <ligand>
        <name>substrate</name>
    </ligand>
</feature>
<dbReference type="Gene3D" id="3.40.50.620">
    <property type="entry name" value="HUPs"/>
    <property type="match status" value="1"/>
</dbReference>
<dbReference type="PANTHER" id="PTHR21342:SF1">
    <property type="entry name" value="PHOSPHOPANTETHEINE ADENYLYLTRANSFERASE"/>
    <property type="match status" value="1"/>
</dbReference>
<feature type="binding site" evidence="9">
    <location>
        <position position="78"/>
    </location>
    <ligand>
        <name>substrate</name>
    </ligand>
</feature>
<dbReference type="Pfam" id="PF01467">
    <property type="entry name" value="CTP_transf_like"/>
    <property type="match status" value="1"/>
</dbReference>
<comment type="cofactor">
    <cofactor evidence="9">
        <name>Mg(2+)</name>
        <dbReference type="ChEBI" id="CHEBI:18420"/>
    </cofactor>
</comment>
<feature type="domain" description="Cytidyltransferase-like" evidence="10">
    <location>
        <begin position="9"/>
        <end position="138"/>
    </location>
</feature>
<comment type="catalytic activity">
    <reaction evidence="8 9">
        <text>(R)-4'-phosphopantetheine + ATP + H(+) = 3'-dephospho-CoA + diphosphate</text>
        <dbReference type="Rhea" id="RHEA:19801"/>
        <dbReference type="ChEBI" id="CHEBI:15378"/>
        <dbReference type="ChEBI" id="CHEBI:30616"/>
        <dbReference type="ChEBI" id="CHEBI:33019"/>
        <dbReference type="ChEBI" id="CHEBI:57328"/>
        <dbReference type="ChEBI" id="CHEBI:61723"/>
        <dbReference type="EC" id="2.7.7.3"/>
    </reaction>
</comment>
<dbReference type="RefSeq" id="WP_313793792.1">
    <property type="nucleotide sequence ID" value="NZ_CP102453.1"/>
</dbReference>
<evidence type="ECO:0000256" key="5">
    <source>
        <dbReference type="ARBA" id="ARBA00022840"/>
    </source>
</evidence>
<reference evidence="11 12" key="1">
    <citation type="submission" date="2022-08" db="EMBL/GenBank/DDBJ databases">
        <title>Aerococcaceae sp. nov isolated from spoiled eye mask.</title>
        <authorList>
            <person name="Zhou G."/>
            <person name="Xie X.-B."/>
            <person name="Shi Q.-S."/>
            <person name="Wang Y.-S."/>
            <person name="Wen X."/>
            <person name="Peng H."/>
            <person name="Yang X.-J."/>
            <person name="Tao H.-B."/>
            <person name="Huang X.-M."/>
        </authorList>
    </citation>
    <scope>NUCLEOTIDE SEQUENCE [LARGE SCALE GENOMIC DNA]</scope>
    <source>
        <strain evidence="12">DM20194951</strain>
    </source>
</reference>
<comment type="similarity">
    <text evidence="9">Belongs to the bacterial CoaD family.</text>
</comment>
<evidence type="ECO:0000256" key="9">
    <source>
        <dbReference type="HAMAP-Rule" id="MF_00151"/>
    </source>
</evidence>
<keyword evidence="1 9" id="KW-0963">Cytoplasm</keyword>
<evidence type="ECO:0000256" key="2">
    <source>
        <dbReference type="ARBA" id="ARBA00022679"/>
    </source>
</evidence>
<feature type="site" description="Transition state stabilizer" evidence="9">
    <location>
        <position position="21"/>
    </location>
</feature>
<dbReference type="EMBL" id="CP102453">
    <property type="protein sequence ID" value="UUX34289.1"/>
    <property type="molecule type" value="Genomic_DNA"/>
</dbReference>
<dbReference type="InterPro" id="IPR014729">
    <property type="entry name" value="Rossmann-like_a/b/a_fold"/>
</dbReference>
<dbReference type="EC" id="2.7.7.3" evidence="9"/>
<keyword evidence="3 9" id="KW-0548">Nucleotidyltransferase</keyword>
<dbReference type="NCBIfam" id="TIGR01510">
    <property type="entry name" value="coaD_prev_kdtB"/>
    <property type="match status" value="1"/>
</dbReference>
<evidence type="ECO:0000313" key="12">
    <source>
        <dbReference type="Proteomes" id="UP001315967"/>
    </source>
</evidence>
<dbReference type="GO" id="GO:0004595">
    <property type="term" value="F:pantetheine-phosphate adenylyltransferase activity"/>
    <property type="evidence" value="ECO:0007669"/>
    <property type="project" value="UniProtKB-EC"/>
</dbReference>
<dbReference type="PANTHER" id="PTHR21342">
    <property type="entry name" value="PHOSPHOPANTETHEINE ADENYLYLTRANSFERASE"/>
    <property type="match status" value="1"/>
</dbReference>
<feature type="binding site" evidence="9">
    <location>
        <begin position="128"/>
        <end position="134"/>
    </location>
    <ligand>
        <name>ATP</name>
        <dbReference type="ChEBI" id="CHEBI:30616"/>
    </ligand>
</feature>
<feature type="binding site" evidence="9">
    <location>
        <position position="92"/>
    </location>
    <ligand>
        <name>substrate</name>
    </ligand>
</feature>
<feature type="binding site" evidence="9">
    <location>
        <position position="103"/>
    </location>
    <ligand>
        <name>ATP</name>
        <dbReference type="ChEBI" id="CHEBI:30616"/>
    </ligand>
</feature>
<protein>
    <recommendedName>
        <fullName evidence="9">Phosphopantetheine adenylyltransferase</fullName>
        <ecNumber evidence="9">2.7.7.3</ecNumber>
    </recommendedName>
    <alternativeName>
        <fullName evidence="9">Dephospho-CoA pyrophosphorylase</fullName>
    </alternativeName>
    <alternativeName>
        <fullName evidence="9">Pantetheine-phosphate adenylyltransferase</fullName>
        <shortName evidence="9">PPAT</shortName>
    </alternativeName>
</protein>